<evidence type="ECO:0000313" key="1">
    <source>
        <dbReference type="EMBL" id="XCD05470.1"/>
    </source>
</evidence>
<name>A0AAU8B3E8_9VIRU</name>
<protein>
    <submittedName>
        <fullName evidence="1">Uncharacterized protein</fullName>
    </submittedName>
</protein>
<dbReference type="EMBL" id="PP511563">
    <property type="protein sequence ID" value="XCD05470.1"/>
    <property type="molecule type" value="Genomic_DNA"/>
</dbReference>
<accession>A0AAU8B3E8</accession>
<dbReference type="EMBL" id="PP511735">
    <property type="protein sequence ID" value="XCD06982.1"/>
    <property type="molecule type" value="Genomic_DNA"/>
</dbReference>
<reference evidence="1" key="1">
    <citation type="submission" date="2024-03" db="EMBL/GenBank/DDBJ databases">
        <title>Diverse circular DNA viruses in blood, oral, and fecal samples of captive lemurs.</title>
        <authorList>
            <person name="Paietta E.N."/>
            <person name="Kraberger S."/>
            <person name="Lund M.C."/>
            <person name="Custer J.M."/>
            <person name="Vargas K.M."/>
            <person name="Ehmke E.E."/>
            <person name="Yoder A.D."/>
            <person name="Varsani A."/>
        </authorList>
    </citation>
    <scope>NUCLEOTIDE SEQUENCE</scope>
    <source>
        <strain evidence="1">Duke_24FS_90</strain>
        <strain evidence="2">Duke_26_63</strain>
    </source>
</reference>
<evidence type="ECO:0000313" key="2">
    <source>
        <dbReference type="EMBL" id="XCD06982.1"/>
    </source>
</evidence>
<proteinExistence type="predicted"/>
<sequence length="46" mass="5299">MKYYVINRGAILGPFKLKDSVSIRDSFRAVDKDGIIEVIVRKDDEK</sequence>
<organism evidence="1">
    <name type="scientific">Dulem virus 174</name>
    <dbReference type="NCBI Taxonomy" id="3145651"/>
    <lineage>
        <taxon>Viruses</taxon>
        <taxon>Monodnaviria</taxon>
        <taxon>Sangervirae</taxon>
        <taxon>Phixviricota</taxon>
        <taxon>Malgrandaviricetes</taxon>
        <taxon>Petitvirales</taxon>
        <taxon>Microviridae</taxon>
        <taxon>Microvirus</taxon>
    </lineage>
</organism>